<feature type="signal peptide" evidence="16">
    <location>
        <begin position="1"/>
        <end position="30"/>
    </location>
</feature>
<evidence type="ECO:0000256" key="10">
    <source>
        <dbReference type="ARBA" id="ARBA00023157"/>
    </source>
</evidence>
<dbReference type="RefSeq" id="XP_020835759.1">
    <property type="nucleotide sequence ID" value="XM_020980100.1"/>
</dbReference>
<evidence type="ECO:0000256" key="9">
    <source>
        <dbReference type="ARBA" id="ARBA00023136"/>
    </source>
</evidence>
<dbReference type="InterPro" id="IPR035976">
    <property type="entry name" value="Sushi/SCR/CCP_sf"/>
</dbReference>
<evidence type="ECO:0000256" key="12">
    <source>
        <dbReference type="ARBA" id="ARBA00045541"/>
    </source>
</evidence>
<name>A0A6P5JNA3_PHACI</name>
<evidence type="ECO:0000256" key="2">
    <source>
        <dbReference type="ARBA" id="ARBA00010908"/>
    </source>
</evidence>
<keyword evidence="5 16" id="KW-0732">Signal</keyword>
<keyword evidence="9 15" id="KW-0472">Membrane</keyword>
<dbReference type="GO" id="GO:0006958">
    <property type="term" value="P:complement activation, classical pathway"/>
    <property type="evidence" value="ECO:0007669"/>
    <property type="project" value="UniProtKB-KW"/>
</dbReference>
<feature type="domain" description="Sushi" evidence="17">
    <location>
        <begin position="111"/>
        <end position="175"/>
    </location>
</feature>
<keyword evidence="3" id="KW-0399">Innate immunity</keyword>
<comment type="subcellular location">
    <subcellularLocation>
        <location evidence="1">Membrane</location>
    </subcellularLocation>
</comment>
<evidence type="ECO:0000313" key="19">
    <source>
        <dbReference type="RefSeq" id="XP_020835759.1"/>
    </source>
</evidence>
<evidence type="ECO:0000256" key="15">
    <source>
        <dbReference type="SAM" id="Phobius"/>
    </source>
</evidence>
<accession>A0A6P5JNA3</accession>
<evidence type="ECO:0000313" key="22">
    <source>
        <dbReference type="RefSeq" id="XP_020835762.1"/>
    </source>
</evidence>
<evidence type="ECO:0000313" key="20">
    <source>
        <dbReference type="RefSeq" id="XP_020835760.1"/>
    </source>
</evidence>
<dbReference type="GO" id="GO:0016020">
    <property type="term" value="C:membrane"/>
    <property type="evidence" value="ECO:0007669"/>
    <property type="project" value="UniProtKB-SubCell"/>
</dbReference>
<dbReference type="KEGG" id="pcw:110203608"/>
<protein>
    <submittedName>
        <fullName evidence="19 20">Membrane cofactor protein-like isoform X1</fullName>
    </submittedName>
</protein>
<dbReference type="PANTHER" id="PTHR19325">
    <property type="entry name" value="COMPLEMENT COMPONENT-RELATED SUSHI DOMAIN-CONTAINING"/>
    <property type="match status" value="1"/>
</dbReference>
<dbReference type="RefSeq" id="XP_020835762.1">
    <property type="nucleotide sequence ID" value="XM_020980103.1"/>
</dbReference>
<feature type="region of interest" description="Disordered" evidence="14">
    <location>
        <begin position="242"/>
        <end position="270"/>
    </location>
</feature>
<feature type="disulfide bond" evidence="13">
    <location>
        <begin position="178"/>
        <end position="221"/>
    </location>
</feature>
<keyword evidence="8" id="KW-0180">Complement pathway</keyword>
<evidence type="ECO:0000256" key="5">
    <source>
        <dbReference type="ARBA" id="ARBA00022729"/>
    </source>
</evidence>
<evidence type="ECO:0000256" key="7">
    <source>
        <dbReference type="ARBA" id="ARBA00022859"/>
    </source>
</evidence>
<keyword evidence="10 13" id="KW-1015">Disulfide bond</keyword>
<keyword evidence="15" id="KW-1133">Transmembrane helix</keyword>
<sequence>MGACPRPGAWLRSVGFLGALALLALPQASGDCNAPDEYTNMALSEVFRERTCPYPYDLEHGQIHIPDASVGSQITYSCNEGYTLIGNVNRNCELHGQRVVWTGADPFCKINTCERPPRIENGKHSDSHRVFFTYGESVTYHCHSRDGYHVWLIGNPTIFCDKDGEWNKLPPKCKEVKCETPKVDNAVQLTGFGSFHTYKDTIVFKCEDGYFFLRGNGTITCDVDSNWSPVLPVCFAEPPNKEPPYPSRPGSTDTSQQEPPVSSQPGPSLPPNKEPQGFGIIIVIVLTIVIVFSMISFIAYRRYKEK</sequence>
<evidence type="ECO:0000256" key="6">
    <source>
        <dbReference type="ARBA" id="ARBA00022737"/>
    </source>
</evidence>
<dbReference type="RefSeq" id="XP_020835760.1">
    <property type="nucleotide sequence ID" value="XM_020980101.1"/>
</dbReference>
<evidence type="ECO:0000256" key="4">
    <source>
        <dbReference type="ARBA" id="ARBA00022659"/>
    </source>
</evidence>
<evidence type="ECO:0000256" key="11">
    <source>
        <dbReference type="ARBA" id="ARBA00023180"/>
    </source>
</evidence>
<keyword evidence="11" id="KW-0325">Glycoprotein</keyword>
<keyword evidence="7" id="KW-0391">Immunity</keyword>
<dbReference type="Pfam" id="PF00084">
    <property type="entry name" value="Sushi"/>
    <property type="match status" value="3"/>
</dbReference>
<comment type="function">
    <text evidence="12">This protein recognizes C4b and C3b fragments that condense with cell-surface hydroxyl or amino groups when nascent C4b and C3b are locally generated during C4 and c3 activation. Interaction of daf with cell-associated C4b and C3b polypeptides interferes with their ability to catalyze the conversion of C2 and factor B to enzymatically active C2a and Bb and thereby prevents the formation of C4b2a and C3bBb, the amplification convertases of the complement cascade. Inhibits complement activation by destabilizing and preventing the formation of C3 and C5 convertases, which prevents complement damage.</text>
</comment>
<organism evidence="18 22">
    <name type="scientific">Phascolarctos cinereus</name>
    <name type="common">Koala</name>
    <dbReference type="NCBI Taxonomy" id="38626"/>
    <lineage>
        <taxon>Eukaryota</taxon>
        <taxon>Metazoa</taxon>
        <taxon>Chordata</taxon>
        <taxon>Craniata</taxon>
        <taxon>Vertebrata</taxon>
        <taxon>Euteleostomi</taxon>
        <taxon>Mammalia</taxon>
        <taxon>Metatheria</taxon>
        <taxon>Diprotodontia</taxon>
        <taxon>Phascolarctidae</taxon>
        <taxon>Phascolarctos</taxon>
    </lineage>
</organism>
<dbReference type="GO" id="GO:0045087">
    <property type="term" value="P:innate immune response"/>
    <property type="evidence" value="ECO:0007669"/>
    <property type="project" value="UniProtKB-KW"/>
</dbReference>
<dbReference type="FunFam" id="2.10.70.10:FF:000014">
    <property type="entry name" value="Membrane cofactor protein"/>
    <property type="match status" value="1"/>
</dbReference>
<dbReference type="PANTHER" id="PTHR19325:SF317">
    <property type="entry name" value="COMPLEMENT DECAY-ACCELERATING FACTOR"/>
    <property type="match status" value="1"/>
</dbReference>
<feature type="compositionally biased region" description="Polar residues" evidence="14">
    <location>
        <begin position="249"/>
        <end position="266"/>
    </location>
</feature>
<evidence type="ECO:0000256" key="14">
    <source>
        <dbReference type="SAM" id="MobiDB-lite"/>
    </source>
</evidence>
<dbReference type="GeneID" id="110203608"/>
<evidence type="ECO:0000256" key="13">
    <source>
        <dbReference type="PROSITE-ProRule" id="PRU00302"/>
    </source>
</evidence>
<feature type="domain" description="Sushi" evidence="17">
    <location>
        <begin position="176"/>
        <end position="236"/>
    </location>
</feature>
<gene>
    <name evidence="19 20 21 22" type="primary">LOC110203608</name>
</gene>
<comment type="caution">
    <text evidence="13">Lacks conserved residue(s) required for the propagation of feature annotation.</text>
</comment>
<dbReference type="AlphaFoldDB" id="A0A6P5JNA3"/>
<feature type="transmembrane region" description="Helical" evidence="15">
    <location>
        <begin position="277"/>
        <end position="300"/>
    </location>
</feature>
<proteinExistence type="inferred from homology"/>
<evidence type="ECO:0000259" key="17">
    <source>
        <dbReference type="PROSITE" id="PS50923"/>
    </source>
</evidence>
<dbReference type="InterPro" id="IPR050350">
    <property type="entry name" value="Compl-Cell_Adhes-Reg"/>
</dbReference>
<evidence type="ECO:0000256" key="8">
    <source>
        <dbReference type="ARBA" id="ARBA00022875"/>
    </source>
</evidence>
<feature type="domain" description="Sushi" evidence="17">
    <location>
        <begin position="50"/>
        <end position="110"/>
    </location>
</feature>
<dbReference type="CDD" id="cd00033">
    <property type="entry name" value="CCP"/>
    <property type="match status" value="3"/>
</dbReference>
<dbReference type="Proteomes" id="UP000515140">
    <property type="component" value="Unplaced"/>
</dbReference>
<dbReference type="SUPFAM" id="SSF57535">
    <property type="entry name" value="Complement control module/SCR domain"/>
    <property type="match status" value="3"/>
</dbReference>
<keyword evidence="6" id="KW-0677">Repeat</keyword>
<dbReference type="PROSITE" id="PS50923">
    <property type="entry name" value="SUSHI"/>
    <property type="match status" value="3"/>
</dbReference>
<evidence type="ECO:0000256" key="1">
    <source>
        <dbReference type="ARBA" id="ARBA00004370"/>
    </source>
</evidence>
<evidence type="ECO:0000256" key="3">
    <source>
        <dbReference type="ARBA" id="ARBA00022588"/>
    </source>
</evidence>
<keyword evidence="18" id="KW-1185">Reference proteome</keyword>
<keyword evidence="4 13" id="KW-0768">Sushi</keyword>
<dbReference type="Gene3D" id="2.10.70.10">
    <property type="entry name" value="Complement Module, domain 1"/>
    <property type="match status" value="3"/>
</dbReference>
<dbReference type="RefSeq" id="XP_020835761.1">
    <property type="nucleotide sequence ID" value="XM_020980102.1"/>
</dbReference>
<evidence type="ECO:0000313" key="21">
    <source>
        <dbReference type="RefSeq" id="XP_020835761.1"/>
    </source>
</evidence>
<evidence type="ECO:0000313" key="18">
    <source>
        <dbReference type="Proteomes" id="UP000515140"/>
    </source>
</evidence>
<dbReference type="InterPro" id="IPR000436">
    <property type="entry name" value="Sushi_SCR_CCP_dom"/>
</dbReference>
<evidence type="ECO:0000256" key="16">
    <source>
        <dbReference type="SAM" id="SignalP"/>
    </source>
</evidence>
<dbReference type="SMART" id="SM00032">
    <property type="entry name" value="CCP"/>
    <property type="match status" value="3"/>
</dbReference>
<reference evidence="19 20" key="1">
    <citation type="submission" date="2025-04" db="UniProtKB">
        <authorList>
            <consortium name="RefSeq"/>
        </authorList>
    </citation>
    <scope>IDENTIFICATION</scope>
    <source>
        <tissue evidence="19 20">Spleen</tissue>
    </source>
</reference>
<feature type="chain" id="PRO_5044648244" evidence="16">
    <location>
        <begin position="31"/>
        <end position="306"/>
    </location>
</feature>
<keyword evidence="15" id="KW-0812">Transmembrane</keyword>
<comment type="similarity">
    <text evidence="2">Belongs to the receptors of complement activation (RCA) family.</text>
</comment>